<dbReference type="GO" id="GO:0005737">
    <property type="term" value="C:cytoplasm"/>
    <property type="evidence" value="ECO:0007669"/>
    <property type="project" value="TreeGrafter"/>
</dbReference>
<accession>A0A7R9XZL1</accession>
<dbReference type="EMBL" id="HBDY01007336">
    <property type="protein sequence ID" value="CAD8236865.1"/>
    <property type="molecule type" value="Transcribed_RNA"/>
</dbReference>
<dbReference type="Pfam" id="PF01233">
    <property type="entry name" value="NMT"/>
    <property type="match status" value="1"/>
</dbReference>
<keyword evidence="3 5" id="KW-0808">Transferase</keyword>
<evidence type="ECO:0000256" key="5">
    <source>
        <dbReference type="RuleBase" id="RU000586"/>
    </source>
</evidence>
<dbReference type="PANTHER" id="PTHR11377:SF5">
    <property type="entry name" value="GLYCYLPEPTIDE N-TETRADECANOYLTRANSFERASE"/>
    <property type="match status" value="1"/>
</dbReference>
<name>A0A7R9XZL1_MICPS</name>
<comment type="function">
    <text evidence="5">Adds a myristoyl group to the N-terminal glycine residue of certain cellular proteins.</text>
</comment>
<dbReference type="Pfam" id="PF02799">
    <property type="entry name" value="NMT_C"/>
    <property type="match status" value="1"/>
</dbReference>
<proteinExistence type="inferred from homology"/>
<comment type="catalytic activity">
    <reaction evidence="5">
        <text>N-terminal glycyl-[protein] + tetradecanoyl-CoA = N-tetradecanoylglycyl-[protein] + CoA + H(+)</text>
        <dbReference type="Rhea" id="RHEA:15521"/>
        <dbReference type="Rhea" id="RHEA-COMP:12666"/>
        <dbReference type="Rhea" id="RHEA-COMP:12667"/>
        <dbReference type="ChEBI" id="CHEBI:15378"/>
        <dbReference type="ChEBI" id="CHEBI:57287"/>
        <dbReference type="ChEBI" id="CHEBI:57385"/>
        <dbReference type="ChEBI" id="CHEBI:64723"/>
        <dbReference type="ChEBI" id="CHEBI:133050"/>
        <dbReference type="EC" id="2.3.1.97"/>
    </reaction>
</comment>
<evidence type="ECO:0000256" key="6">
    <source>
        <dbReference type="RuleBase" id="RU004178"/>
    </source>
</evidence>
<dbReference type="InterPro" id="IPR016181">
    <property type="entry name" value="Acyl_CoA_acyltransferase"/>
</dbReference>
<dbReference type="InterPro" id="IPR000903">
    <property type="entry name" value="NMT"/>
</dbReference>
<evidence type="ECO:0000256" key="2">
    <source>
        <dbReference type="ARBA" id="ARBA00012923"/>
    </source>
</evidence>
<sequence>MSDEDERPVPDLTEVQREFGGMNLSVPDHAFWETQPVGQLKPELNKAGEEGPIDDPIAVADVKQEPYKLPDAFEWSSCDLTNDTTKQEVFDLLAANYVEDDDEIFRFKYSPEFIKWATQPPGYHQDWHLGVRVKGTEKLVAFITGVPAKVMVKGKAIDLAEINFLCIHKKLRAKRLAPMLIREITRRVNLRGIWQAAYTAGVVLPRPISTGRYWHRSLNFKKLVEINFTTLHARSTMARSIKLFKLENKTRTPGLREMRDEDVPGVTVILNKYLRKFAVAPVFTEAEVRHHLSPRDGVVYSFVVEDEGKPGAVTDFVSFYSLPSTVIKNTMGHDTLRAAYSYYNVPGKTPLLDLMGDALILAKQRDFDVFNALDLMENEPEAILSALKFGIGDGNLQYYLYNWRLNEELPSSEIGLVLT</sequence>
<evidence type="ECO:0000256" key="3">
    <source>
        <dbReference type="ARBA" id="ARBA00022679"/>
    </source>
</evidence>
<evidence type="ECO:0000259" key="7">
    <source>
        <dbReference type="Pfam" id="PF01233"/>
    </source>
</evidence>
<dbReference type="FunFam" id="3.40.630.170:FF:000003">
    <property type="entry name" value="Glycylpeptide N-tetradecanoyltransferase"/>
    <property type="match status" value="1"/>
</dbReference>
<dbReference type="InterPro" id="IPR022676">
    <property type="entry name" value="NMT_N"/>
</dbReference>
<dbReference type="EC" id="2.3.1.97" evidence="2 5"/>
<dbReference type="SUPFAM" id="SSF55729">
    <property type="entry name" value="Acyl-CoA N-acyltransferases (Nat)"/>
    <property type="match status" value="2"/>
</dbReference>
<feature type="domain" description="Glycylpeptide N-tetradecanoyltransferase C-terminal" evidence="8">
    <location>
        <begin position="225"/>
        <end position="407"/>
    </location>
</feature>
<keyword evidence="4 5" id="KW-0012">Acyltransferase</keyword>
<dbReference type="FunFam" id="3.40.630.30:FF:000042">
    <property type="entry name" value="Glycylpeptide N-tetradecanoyltransferase"/>
    <property type="match status" value="1"/>
</dbReference>
<feature type="domain" description="Glycylpeptide N-tetradecanoyltransferase N-terminal" evidence="7">
    <location>
        <begin position="52"/>
        <end position="210"/>
    </location>
</feature>
<protein>
    <recommendedName>
        <fullName evidence="2 5">Glycylpeptide N-tetradecanoyltransferase</fullName>
        <ecNumber evidence="2 5">2.3.1.97</ecNumber>
    </recommendedName>
</protein>
<comment type="similarity">
    <text evidence="1 6">Belongs to the NMT family.</text>
</comment>
<evidence type="ECO:0000256" key="4">
    <source>
        <dbReference type="ARBA" id="ARBA00023315"/>
    </source>
</evidence>
<dbReference type="PIRSF" id="PIRSF015892">
    <property type="entry name" value="N-myristl_transf"/>
    <property type="match status" value="1"/>
</dbReference>
<organism evidence="9">
    <name type="scientific">Micromonas pusilla</name>
    <name type="common">Picoplanktonic green alga</name>
    <name type="synonym">Chromulina pusilla</name>
    <dbReference type="NCBI Taxonomy" id="38833"/>
    <lineage>
        <taxon>Eukaryota</taxon>
        <taxon>Viridiplantae</taxon>
        <taxon>Chlorophyta</taxon>
        <taxon>Mamiellophyceae</taxon>
        <taxon>Mamiellales</taxon>
        <taxon>Mamiellaceae</taxon>
        <taxon>Micromonas</taxon>
    </lineage>
</organism>
<dbReference type="AlphaFoldDB" id="A0A7R9XZL1"/>
<dbReference type="PANTHER" id="PTHR11377">
    <property type="entry name" value="N-MYRISTOYL TRANSFERASE"/>
    <property type="match status" value="1"/>
</dbReference>
<dbReference type="OMA" id="GWKRDWH"/>
<evidence type="ECO:0000256" key="1">
    <source>
        <dbReference type="ARBA" id="ARBA00009469"/>
    </source>
</evidence>
<gene>
    <name evidence="9" type="ORF">MPUS1402_LOCUS5392</name>
</gene>
<dbReference type="InterPro" id="IPR022678">
    <property type="entry name" value="NMT_CS"/>
</dbReference>
<dbReference type="GO" id="GO:0004379">
    <property type="term" value="F:glycylpeptide N-tetradecanoyltransferase activity"/>
    <property type="evidence" value="ECO:0007669"/>
    <property type="project" value="UniProtKB-EC"/>
</dbReference>
<dbReference type="Gene3D" id="3.40.630.170">
    <property type="match status" value="1"/>
</dbReference>
<dbReference type="PROSITE" id="PS00975">
    <property type="entry name" value="NMT_1"/>
    <property type="match status" value="1"/>
</dbReference>
<evidence type="ECO:0000259" key="8">
    <source>
        <dbReference type="Pfam" id="PF02799"/>
    </source>
</evidence>
<evidence type="ECO:0000313" key="9">
    <source>
        <dbReference type="EMBL" id="CAD8236865.1"/>
    </source>
</evidence>
<reference evidence="9" key="1">
    <citation type="submission" date="2021-01" db="EMBL/GenBank/DDBJ databases">
        <authorList>
            <person name="Corre E."/>
            <person name="Pelletier E."/>
            <person name="Niang G."/>
            <person name="Scheremetjew M."/>
            <person name="Finn R."/>
            <person name="Kale V."/>
            <person name="Holt S."/>
            <person name="Cochrane G."/>
            <person name="Meng A."/>
            <person name="Brown T."/>
            <person name="Cohen L."/>
        </authorList>
    </citation>
    <scope>NUCLEOTIDE SEQUENCE</scope>
    <source>
        <strain evidence="9">RCC1614</strain>
    </source>
</reference>
<dbReference type="PROSITE" id="PS00976">
    <property type="entry name" value="NMT_2"/>
    <property type="match status" value="1"/>
</dbReference>
<dbReference type="InterPro" id="IPR022677">
    <property type="entry name" value="NMT_C"/>
</dbReference>